<dbReference type="EMBL" id="CAJOBH010246245">
    <property type="protein sequence ID" value="CAF5125670.1"/>
    <property type="molecule type" value="Genomic_DNA"/>
</dbReference>
<dbReference type="AlphaFoldDB" id="A0A8S3FME1"/>
<evidence type="ECO:0000313" key="2">
    <source>
        <dbReference type="Proteomes" id="UP000681967"/>
    </source>
</evidence>
<proteinExistence type="predicted"/>
<sequence>MYYDYASTTCSTPSASRIRVGKKITNTNTRTDRNIHLHEDFDDDDNSDQYDFENSTVSNRYTQQIRECQPPIRISTQSSAPIRVLK</sequence>
<dbReference type="Proteomes" id="UP000681967">
    <property type="component" value="Unassembled WGS sequence"/>
</dbReference>
<feature type="non-terminal residue" evidence="1">
    <location>
        <position position="1"/>
    </location>
</feature>
<comment type="caution">
    <text evidence="1">The sequence shown here is derived from an EMBL/GenBank/DDBJ whole genome shotgun (WGS) entry which is preliminary data.</text>
</comment>
<protein>
    <submittedName>
        <fullName evidence="1">Uncharacterized protein</fullName>
    </submittedName>
</protein>
<reference evidence="1" key="1">
    <citation type="submission" date="2021-02" db="EMBL/GenBank/DDBJ databases">
        <authorList>
            <person name="Nowell W R."/>
        </authorList>
    </citation>
    <scope>NUCLEOTIDE SEQUENCE</scope>
</reference>
<evidence type="ECO:0000313" key="1">
    <source>
        <dbReference type="EMBL" id="CAF5125670.1"/>
    </source>
</evidence>
<name>A0A8S3FME1_9BILA</name>
<organism evidence="1 2">
    <name type="scientific">Rotaria magnacalcarata</name>
    <dbReference type="NCBI Taxonomy" id="392030"/>
    <lineage>
        <taxon>Eukaryota</taxon>
        <taxon>Metazoa</taxon>
        <taxon>Spiralia</taxon>
        <taxon>Gnathifera</taxon>
        <taxon>Rotifera</taxon>
        <taxon>Eurotatoria</taxon>
        <taxon>Bdelloidea</taxon>
        <taxon>Philodinida</taxon>
        <taxon>Philodinidae</taxon>
        <taxon>Rotaria</taxon>
    </lineage>
</organism>
<gene>
    <name evidence="1" type="ORF">BYL167_LOCUS67743</name>
</gene>
<accession>A0A8S3FME1</accession>